<dbReference type="Gene3D" id="3.50.50.60">
    <property type="entry name" value="FAD/NAD(P)-binding domain"/>
    <property type="match status" value="1"/>
</dbReference>
<dbReference type="CDD" id="cd03477">
    <property type="entry name" value="Rieske_YhfW_C"/>
    <property type="match status" value="1"/>
</dbReference>
<dbReference type="PRINTS" id="PR00162">
    <property type="entry name" value="RIESKE"/>
</dbReference>
<keyword evidence="3" id="KW-0408">Iron</keyword>
<evidence type="ECO:0000313" key="7">
    <source>
        <dbReference type="EMBL" id="MBD2872096.1"/>
    </source>
</evidence>
<keyword evidence="8" id="KW-1185">Reference proteome</keyword>
<dbReference type="Pfam" id="PF01266">
    <property type="entry name" value="DAO"/>
    <property type="match status" value="1"/>
</dbReference>
<dbReference type="GO" id="GO:0051537">
    <property type="term" value="F:2 iron, 2 sulfur cluster binding"/>
    <property type="evidence" value="ECO:0007669"/>
    <property type="project" value="UniProtKB-KW"/>
</dbReference>
<keyword evidence="2" id="KW-0479">Metal-binding</keyword>
<dbReference type="InterPro" id="IPR006076">
    <property type="entry name" value="FAD-dep_OxRdtase"/>
</dbReference>
<evidence type="ECO:0000256" key="5">
    <source>
        <dbReference type="ARBA" id="ARBA00023157"/>
    </source>
</evidence>
<protein>
    <submittedName>
        <fullName evidence="7">FAD-dependent oxidoreductase</fullName>
    </submittedName>
</protein>
<evidence type="ECO:0000256" key="2">
    <source>
        <dbReference type="ARBA" id="ARBA00022723"/>
    </source>
</evidence>
<reference evidence="7" key="1">
    <citation type="submission" date="2020-09" db="EMBL/GenBank/DDBJ databases">
        <title>A novel bacterium of genus Paenibacillus, isolated from South China Sea.</title>
        <authorList>
            <person name="Huang H."/>
            <person name="Mo K."/>
            <person name="Hu Y."/>
        </authorList>
    </citation>
    <scope>NUCLEOTIDE SEQUENCE</scope>
    <source>
        <strain evidence="7">IB182493</strain>
    </source>
</reference>
<dbReference type="InterPro" id="IPR005805">
    <property type="entry name" value="Rieske_Fe-S_prot_C"/>
</dbReference>
<proteinExistence type="predicted"/>
<dbReference type="GO" id="GO:0005737">
    <property type="term" value="C:cytoplasm"/>
    <property type="evidence" value="ECO:0007669"/>
    <property type="project" value="TreeGrafter"/>
</dbReference>
<dbReference type="Gene3D" id="3.30.9.10">
    <property type="entry name" value="D-Amino Acid Oxidase, subunit A, domain 2"/>
    <property type="match status" value="1"/>
</dbReference>
<dbReference type="RefSeq" id="WP_190866487.1">
    <property type="nucleotide sequence ID" value="NZ_JACXIY010000041.1"/>
</dbReference>
<name>A0A927CUH9_9BACL</name>
<comment type="caution">
    <text evidence="7">The sequence shown here is derived from an EMBL/GenBank/DDBJ whole genome shotgun (WGS) entry which is preliminary data.</text>
</comment>
<organism evidence="7 8">
    <name type="scientific">Paenibacillus arenilitoris</name>
    <dbReference type="NCBI Taxonomy" id="2772299"/>
    <lineage>
        <taxon>Bacteria</taxon>
        <taxon>Bacillati</taxon>
        <taxon>Bacillota</taxon>
        <taxon>Bacilli</taxon>
        <taxon>Bacillales</taxon>
        <taxon>Paenibacillaceae</taxon>
        <taxon>Paenibacillus</taxon>
    </lineage>
</organism>
<dbReference type="SUPFAM" id="SSF51905">
    <property type="entry name" value="FAD/NAD(P)-binding domain"/>
    <property type="match status" value="1"/>
</dbReference>
<gene>
    <name evidence="7" type="ORF">IDH41_26295</name>
</gene>
<dbReference type="FunFam" id="2.102.10.10:FF:000014">
    <property type="entry name" value="Oxidoreductase, FAD dependent"/>
    <property type="match status" value="1"/>
</dbReference>
<keyword evidence="5" id="KW-1015">Disulfide bond</keyword>
<evidence type="ECO:0000256" key="1">
    <source>
        <dbReference type="ARBA" id="ARBA00022714"/>
    </source>
</evidence>
<keyword evidence="4" id="KW-0411">Iron-sulfur</keyword>
<dbReference type="GO" id="GO:0016705">
    <property type="term" value="F:oxidoreductase activity, acting on paired donors, with incorporation or reduction of molecular oxygen"/>
    <property type="evidence" value="ECO:0007669"/>
    <property type="project" value="UniProtKB-ARBA"/>
</dbReference>
<dbReference type="Gene3D" id="2.102.10.10">
    <property type="entry name" value="Rieske [2Fe-2S] iron-sulphur domain"/>
    <property type="match status" value="1"/>
</dbReference>
<evidence type="ECO:0000313" key="8">
    <source>
        <dbReference type="Proteomes" id="UP000632125"/>
    </source>
</evidence>
<dbReference type="GO" id="GO:0004497">
    <property type="term" value="F:monooxygenase activity"/>
    <property type="evidence" value="ECO:0007669"/>
    <property type="project" value="UniProtKB-ARBA"/>
</dbReference>
<sequence length="516" mass="56945">MTNSKAFPQYPESYWIESVSGLPTYPELKQHAIADVAVVGGGISGITTAYLLAKEGYKVVLLEAGKLLSGTTGHTTAKLTAQHDLIYDELIGREGREKAALYYSACTDALRFIRSTLEQHRIECGYSAQDAYIFTNSDDYIAKLEKEMAAYSALGIPGSYVDKIPLNIPVRGAVVMRDQAQFHPLQYLSALLRQFAETGGEIFEHTAAVDVEAGDSPKVVTSAGYRITCTHVVCCTHFPFYDGYGFYFARMHADRSYVLGMKMDEEYPGGMYLSAEDPKRSVRYADMGDQGPLVLVGGQSHKTGQGVCTINHYEELKRYAAEHFRVKEFPYRWSAQDLVTGDKLPYIGRITASSPNIYVATGYRKWGMTNGTAAAMLVRDLIKGVASPYEELYAPSRSVTMHAAVNLIADNADVAKHLIAGKIGMVHKRPEELRNDEGSVVKVRGRRAGAYKDKDGKLFLVDTTCTHMGCEVEWNDGDRTWDCPCHGSRFSICGEVIEGPAQRPLMSIAGEPEPVR</sequence>
<dbReference type="InterPro" id="IPR036188">
    <property type="entry name" value="FAD/NAD-bd_sf"/>
</dbReference>
<dbReference type="InterPro" id="IPR038010">
    <property type="entry name" value="YhfW_C"/>
</dbReference>
<dbReference type="GO" id="GO:0046872">
    <property type="term" value="F:metal ion binding"/>
    <property type="evidence" value="ECO:0007669"/>
    <property type="project" value="UniProtKB-KW"/>
</dbReference>
<dbReference type="SUPFAM" id="SSF50022">
    <property type="entry name" value="ISP domain"/>
    <property type="match status" value="1"/>
</dbReference>
<dbReference type="InterPro" id="IPR036922">
    <property type="entry name" value="Rieske_2Fe-2S_sf"/>
</dbReference>
<dbReference type="Pfam" id="PF00355">
    <property type="entry name" value="Rieske"/>
    <property type="match status" value="1"/>
</dbReference>
<keyword evidence="1" id="KW-0001">2Fe-2S</keyword>
<accession>A0A927CUH9</accession>
<feature type="domain" description="Rieske" evidence="6">
    <location>
        <begin position="425"/>
        <end position="516"/>
    </location>
</feature>
<dbReference type="PROSITE" id="PS51296">
    <property type="entry name" value="RIESKE"/>
    <property type="match status" value="1"/>
</dbReference>
<dbReference type="PANTHER" id="PTHR13847:SF274">
    <property type="entry name" value="RIESKE 2FE-2S IRON-SULFUR PROTEIN YHFW-RELATED"/>
    <property type="match status" value="1"/>
</dbReference>
<dbReference type="PANTHER" id="PTHR13847">
    <property type="entry name" value="SARCOSINE DEHYDROGENASE-RELATED"/>
    <property type="match status" value="1"/>
</dbReference>
<dbReference type="InterPro" id="IPR017941">
    <property type="entry name" value="Rieske_2Fe-2S"/>
</dbReference>
<evidence type="ECO:0000256" key="4">
    <source>
        <dbReference type="ARBA" id="ARBA00023014"/>
    </source>
</evidence>
<dbReference type="GO" id="GO:0016020">
    <property type="term" value="C:membrane"/>
    <property type="evidence" value="ECO:0007669"/>
    <property type="project" value="InterPro"/>
</dbReference>
<evidence type="ECO:0000256" key="3">
    <source>
        <dbReference type="ARBA" id="ARBA00023004"/>
    </source>
</evidence>
<dbReference type="Proteomes" id="UP000632125">
    <property type="component" value="Unassembled WGS sequence"/>
</dbReference>
<dbReference type="AlphaFoldDB" id="A0A927CUH9"/>
<evidence type="ECO:0000259" key="6">
    <source>
        <dbReference type="PROSITE" id="PS51296"/>
    </source>
</evidence>
<dbReference type="EMBL" id="JACXIY010000041">
    <property type="protein sequence ID" value="MBD2872096.1"/>
    <property type="molecule type" value="Genomic_DNA"/>
</dbReference>